<evidence type="ECO:0000256" key="10">
    <source>
        <dbReference type="PROSITE-ProRule" id="PRU01360"/>
    </source>
</evidence>
<evidence type="ECO:0000256" key="5">
    <source>
        <dbReference type="ARBA" id="ARBA00022729"/>
    </source>
</evidence>
<feature type="chain" id="PRO_5003187497" evidence="12">
    <location>
        <begin position="22"/>
        <end position="687"/>
    </location>
</feature>
<dbReference type="Pfam" id="PF07715">
    <property type="entry name" value="Plug"/>
    <property type="match status" value="1"/>
</dbReference>
<proteinExistence type="inferred from homology"/>
<evidence type="ECO:0000256" key="6">
    <source>
        <dbReference type="ARBA" id="ARBA00023077"/>
    </source>
</evidence>
<dbReference type="SUPFAM" id="SSF56935">
    <property type="entry name" value="Porins"/>
    <property type="match status" value="1"/>
</dbReference>
<evidence type="ECO:0000256" key="2">
    <source>
        <dbReference type="ARBA" id="ARBA00022448"/>
    </source>
</evidence>
<evidence type="ECO:0000256" key="1">
    <source>
        <dbReference type="ARBA" id="ARBA00004571"/>
    </source>
</evidence>
<dbReference type="eggNOG" id="COG4771">
    <property type="taxonomic scope" value="Bacteria"/>
</dbReference>
<name>E4U165_SULKY</name>
<keyword evidence="4 10" id="KW-0812">Transmembrane</keyword>
<dbReference type="Pfam" id="PF00593">
    <property type="entry name" value="TonB_dep_Rec_b-barrel"/>
    <property type="match status" value="1"/>
</dbReference>
<evidence type="ECO:0000256" key="3">
    <source>
        <dbReference type="ARBA" id="ARBA00022452"/>
    </source>
</evidence>
<evidence type="ECO:0000256" key="12">
    <source>
        <dbReference type="SAM" id="SignalP"/>
    </source>
</evidence>
<dbReference type="InterPro" id="IPR037066">
    <property type="entry name" value="Plug_dom_sf"/>
</dbReference>
<reference evidence="15 16" key="1">
    <citation type="journal article" date="2012" name="Stand. Genomic Sci.">
        <title>Complete genome sequence of the sulfur compounds oxidizing chemolithoautotroph Sulfuricurvum kujiense type strain (YK-1(T)).</title>
        <authorList>
            <person name="Han C."/>
            <person name="Kotsyurbenko O."/>
            <person name="Chertkov O."/>
            <person name="Held B."/>
            <person name="Lapidus A."/>
            <person name="Nolan M."/>
            <person name="Lucas S."/>
            <person name="Hammon N."/>
            <person name="Deshpande S."/>
            <person name="Cheng J.F."/>
            <person name="Tapia R."/>
            <person name="Goodwin L.A."/>
            <person name="Pitluck S."/>
            <person name="Liolios K."/>
            <person name="Pagani I."/>
            <person name="Ivanova N."/>
            <person name="Mavromatis K."/>
            <person name="Mikhailova N."/>
            <person name="Pati A."/>
            <person name="Chen A."/>
            <person name="Palaniappan K."/>
            <person name="Land M."/>
            <person name="Hauser L."/>
            <person name="Chang Y.J."/>
            <person name="Jeffries C.D."/>
            <person name="Brambilla E.M."/>
            <person name="Rohde M."/>
            <person name="Spring S."/>
            <person name="Sikorski J."/>
            <person name="Goker M."/>
            <person name="Woyke T."/>
            <person name="Bristow J."/>
            <person name="Eisen J.A."/>
            <person name="Markowitz V."/>
            <person name="Hugenholtz P."/>
            <person name="Kyrpides N.C."/>
            <person name="Klenk H.P."/>
            <person name="Detter J.C."/>
        </authorList>
    </citation>
    <scope>NUCLEOTIDE SEQUENCE [LARGE SCALE GENOMIC DNA]</scope>
    <source>
        <strain evidence="16">ATCC BAA-921 / DSM 16994 / JCM 11577 / YK-1</strain>
    </source>
</reference>
<protein>
    <submittedName>
        <fullName evidence="15">TonB-dependent receptor</fullName>
    </submittedName>
</protein>
<evidence type="ECO:0000256" key="8">
    <source>
        <dbReference type="ARBA" id="ARBA00023170"/>
    </source>
</evidence>
<dbReference type="EMBL" id="CP002355">
    <property type="protein sequence ID" value="ADR33369.1"/>
    <property type="molecule type" value="Genomic_DNA"/>
</dbReference>
<dbReference type="PANTHER" id="PTHR30069:SF29">
    <property type="entry name" value="HEMOGLOBIN AND HEMOGLOBIN-HAPTOGLOBIN-BINDING PROTEIN 1-RELATED"/>
    <property type="match status" value="1"/>
</dbReference>
<organism evidence="15 16">
    <name type="scientific">Sulfuricurvum kujiense (strain ATCC BAA-921 / DSM 16994 / JCM 11577 / YK-1)</name>
    <dbReference type="NCBI Taxonomy" id="709032"/>
    <lineage>
        <taxon>Bacteria</taxon>
        <taxon>Pseudomonadati</taxon>
        <taxon>Campylobacterota</taxon>
        <taxon>Epsilonproteobacteria</taxon>
        <taxon>Campylobacterales</taxon>
        <taxon>Sulfurimonadaceae</taxon>
        <taxon>Sulfuricurvum</taxon>
    </lineage>
</organism>
<evidence type="ECO:0000256" key="9">
    <source>
        <dbReference type="ARBA" id="ARBA00023237"/>
    </source>
</evidence>
<accession>E4U165</accession>
<dbReference type="InterPro" id="IPR036942">
    <property type="entry name" value="Beta-barrel_TonB_sf"/>
</dbReference>
<keyword evidence="6 11" id="KW-0798">TonB box</keyword>
<dbReference type="Gene3D" id="2.170.130.10">
    <property type="entry name" value="TonB-dependent receptor, plug domain"/>
    <property type="match status" value="1"/>
</dbReference>
<dbReference type="InterPro" id="IPR012910">
    <property type="entry name" value="Plug_dom"/>
</dbReference>
<dbReference type="GO" id="GO:0044718">
    <property type="term" value="P:siderophore transmembrane transport"/>
    <property type="evidence" value="ECO:0007669"/>
    <property type="project" value="TreeGrafter"/>
</dbReference>
<dbReference type="OrthoDB" id="9800913at2"/>
<dbReference type="Proteomes" id="UP000008721">
    <property type="component" value="Chromosome"/>
</dbReference>
<feature type="signal peptide" evidence="12">
    <location>
        <begin position="1"/>
        <end position="21"/>
    </location>
</feature>
<dbReference type="GO" id="GO:0015344">
    <property type="term" value="F:siderophore uptake transmembrane transporter activity"/>
    <property type="evidence" value="ECO:0007669"/>
    <property type="project" value="TreeGrafter"/>
</dbReference>
<gene>
    <name evidence="15" type="ordered locus">Sulku_0703</name>
</gene>
<comment type="similarity">
    <text evidence="10 11">Belongs to the TonB-dependent receptor family.</text>
</comment>
<evidence type="ECO:0000256" key="11">
    <source>
        <dbReference type="RuleBase" id="RU003357"/>
    </source>
</evidence>
<dbReference type="KEGG" id="sku:Sulku_0703"/>
<dbReference type="InterPro" id="IPR000531">
    <property type="entry name" value="Beta-barrel_TonB"/>
</dbReference>
<feature type="domain" description="TonB-dependent receptor-like beta-barrel" evidence="13">
    <location>
        <begin position="252"/>
        <end position="653"/>
    </location>
</feature>
<dbReference type="GO" id="GO:0009279">
    <property type="term" value="C:cell outer membrane"/>
    <property type="evidence" value="ECO:0007669"/>
    <property type="project" value="UniProtKB-SubCell"/>
</dbReference>
<keyword evidence="16" id="KW-1185">Reference proteome</keyword>
<dbReference type="RefSeq" id="WP_013459566.1">
    <property type="nucleotide sequence ID" value="NC_014762.1"/>
</dbReference>
<feature type="domain" description="TonB-dependent receptor plug" evidence="14">
    <location>
        <begin position="52"/>
        <end position="156"/>
    </location>
</feature>
<dbReference type="AlphaFoldDB" id="E4U165"/>
<dbReference type="PANTHER" id="PTHR30069">
    <property type="entry name" value="TONB-DEPENDENT OUTER MEMBRANE RECEPTOR"/>
    <property type="match status" value="1"/>
</dbReference>
<dbReference type="Gene3D" id="2.40.170.20">
    <property type="entry name" value="TonB-dependent receptor, beta-barrel domain"/>
    <property type="match status" value="1"/>
</dbReference>
<dbReference type="PROSITE" id="PS52016">
    <property type="entry name" value="TONB_DEPENDENT_REC_3"/>
    <property type="match status" value="1"/>
</dbReference>
<keyword evidence="8 15" id="KW-0675">Receptor</keyword>
<evidence type="ECO:0000313" key="16">
    <source>
        <dbReference type="Proteomes" id="UP000008721"/>
    </source>
</evidence>
<keyword evidence="5 12" id="KW-0732">Signal</keyword>
<evidence type="ECO:0000256" key="7">
    <source>
        <dbReference type="ARBA" id="ARBA00023136"/>
    </source>
</evidence>
<dbReference type="InterPro" id="IPR039426">
    <property type="entry name" value="TonB-dep_rcpt-like"/>
</dbReference>
<keyword evidence="7 10" id="KW-0472">Membrane</keyword>
<keyword evidence="9 10" id="KW-0998">Cell outer membrane</keyword>
<evidence type="ECO:0000256" key="4">
    <source>
        <dbReference type="ARBA" id="ARBA00022692"/>
    </source>
</evidence>
<dbReference type="HOGENOM" id="CLU_008287_18_0_7"/>
<evidence type="ECO:0000313" key="15">
    <source>
        <dbReference type="EMBL" id="ADR33369.1"/>
    </source>
</evidence>
<evidence type="ECO:0000259" key="13">
    <source>
        <dbReference type="Pfam" id="PF00593"/>
    </source>
</evidence>
<keyword evidence="2 10" id="KW-0813">Transport</keyword>
<dbReference type="STRING" id="709032.Sulku_0703"/>
<evidence type="ECO:0000259" key="14">
    <source>
        <dbReference type="Pfam" id="PF07715"/>
    </source>
</evidence>
<keyword evidence="3 10" id="KW-1134">Transmembrane beta strand</keyword>
<sequence length="687" mass="75923">MKTRFSLALLLLPFSLLSAEAETNSNLLSNLTDEINTIAQSAKDQRANIDYLPYVMSVFDGEELSRAGASSLKEALSLVAGVNIASDNLSLFNPVFRGSNPVAYGQSKLVVDGVEVNDLFFDGYTAYLSMPIDMIKRIEVVRGPGSYSNGHYGYAGSIIITTYKAEMSTGDNGRWFTSAGNNRTGKVGGSFAMRDNDFTFAADIYTVHDNLALSYGKDGLSNNLLGAANASLSRSGNAPSETDATMVSASISKGAFFADGRFSTYRHGSGGGINYALSFDGDHYNVDQWHIRSGAHYRAGEFEGTFQAAMTQDSFTSHQLLAPEGLRLPSLTPPTTVVTYLDGFYGIHEAFIRTYQLNNTLTGSVYGGDMTVGLNATWSSVASEKTLTTDRDSGSGLSDYSTTLPFFNPDGSINNQSAYITYERPLSTNLIGYASLTLDHRNGLATQIDPRLAAVYTLDPNNLIKFSISRAHRNPSWQEMFTLNNRARWGSPDLHPETVMAYETQYIHKFETEHTLSFNLFRLDNKDQIYLQYNTPATRYEYINGSKSLIKGFETEWRKRYDDTSFYAAYTHIWAEDGNGVTLPNAPSDTARGFITQTLNETWYTSLSGRWQSATPREIGDSRADMKAIGIVDTSIGYKLPRFHSEVQLTLKNMFNETELYPSPKGTFNDDYPATGRTYLVTVRGTF</sequence>
<comment type="subcellular location">
    <subcellularLocation>
        <location evidence="1 10">Cell outer membrane</location>
        <topology evidence="1 10">Multi-pass membrane protein</topology>
    </subcellularLocation>
</comment>